<gene>
    <name evidence="2" type="ORF">CF15_08405</name>
</gene>
<evidence type="ECO:0000313" key="3">
    <source>
        <dbReference type="Proteomes" id="UP000053352"/>
    </source>
</evidence>
<accession>A0A0V8RS53</accession>
<dbReference type="AlphaFoldDB" id="A0A0V8RS53"/>
<reference evidence="2 3" key="1">
    <citation type="submission" date="2015-11" db="EMBL/GenBank/DDBJ databases">
        <title>Genome sequence of Pyrodictium occultum PL-19, a marine hyperthermophilic archaeon isolated from Volcano, Italy.</title>
        <authorList>
            <person name="Utturkar S."/>
            <person name="Huber H."/>
            <person name="Leptihn S."/>
            <person name="Brown S."/>
            <person name="Stetter K.O."/>
            <person name="Podar M."/>
        </authorList>
    </citation>
    <scope>NUCLEOTIDE SEQUENCE [LARGE SCALE GENOMIC DNA]</scope>
    <source>
        <strain evidence="2 3">PL-19</strain>
    </source>
</reference>
<protein>
    <submittedName>
        <fullName evidence="2">Uncharacterized protein</fullName>
    </submittedName>
</protein>
<evidence type="ECO:0000256" key="1">
    <source>
        <dbReference type="SAM" id="MobiDB-lite"/>
    </source>
</evidence>
<organism evidence="2 3">
    <name type="scientific">Pyrodictium occultum</name>
    <dbReference type="NCBI Taxonomy" id="2309"/>
    <lineage>
        <taxon>Archaea</taxon>
        <taxon>Thermoproteota</taxon>
        <taxon>Thermoprotei</taxon>
        <taxon>Desulfurococcales</taxon>
        <taxon>Pyrodictiaceae</taxon>
        <taxon>Pyrodictium</taxon>
    </lineage>
</organism>
<dbReference type="EMBL" id="LNTB01000002">
    <property type="protein sequence ID" value="KSW10786.1"/>
    <property type="molecule type" value="Genomic_DNA"/>
</dbReference>
<sequence>MAPRGSPRYARHPVEARAGLEDTLVKPCRRILEPKAPAQAGGLPPAQPGPRRPLQAEQQG</sequence>
<comment type="caution">
    <text evidence="2">The sequence shown here is derived from an EMBL/GenBank/DDBJ whole genome shotgun (WGS) entry which is preliminary data.</text>
</comment>
<dbReference type="Proteomes" id="UP000053352">
    <property type="component" value="Unassembled WGS sequence"/>
</dbReference>
<keyword evidence="3" id="KW-1185">Reference proteome</keyword>
<feature type="compositionally biased region" description="Basic and acidic residues" evidence="1">
    <location>
        <begin position="12"/>
        <end position="21"/>
    </location>
</feature>
<dbReference type="STRING" id="2309.CF15_08405"/>
<evidence type="ECO:0000313" key="2">
    <source>
        <dbReference type="EMBL" id="KSW10786.1"/>
    </source>
</evidence>
<name>A0A0V8RS53_PYROC</name>
<feature type="region of interest" description="Disordered" evidence="1">
    <location>
        <begin position="33"/>
        <end position="60"/>
    </location>
</feature>
<feature type="region of interest" description="Disordered" evidence="1">
    <location>
        <begin position="1"/>
        <end position="21"/>
    </location>
</feature>
<proteinExistence type="predicted"/>